<proteinExistence type="predicted"/>
<name>A0A4Z2IEZ4_9TELE</name>
<evidence type="ECO:0000256" key="1">
    <source>
        <dbReference type="SAM" id="MobiDB-lite"/>
    </source>
</evidence>
<keyword evidence="3" id="KW-1185">Reference proteome</keyword>
<dbReference type="AlphaFoldDB" id="A0A4Z2IEZ4"/>
<evidence type="ECO:0000313" key="2">
    <source>
        <dbReference type="EMBL" id="TNN75643.1"/>
    </source>
</evidence>
<evidence type="ECO:0000313" key="3">
    <source>
        <dbReference type="Proteomes" id="UP000314294"/>
    </source>
</evidence>
<accession>A0A4Z2IEZ4</accession>
<protein>
    <submittedName>
        <fullName evidence="2">Uncharacterized protein</fullName>
    </submittedName>
</protein>
<sequence length="346" mass="35173">MGVRREGGLGRVGAGRGAAVLLGDPLAVGVVVLGVGRGRVVLRHRADLRGEATSGAEAGRGVVGEVLEQQRRSVGVGAGRAEEPPHVLADRRGLGGRRRGGPVVEAGERGGGGGGLGAAGPHAQAVLVVEPAQHGGIHPQLLLPAAALQGALLQLAVFEERSLQLAQAARRLLLLLVARGQGLGLGLELGLVLHVLEVQGLGLVRLEELILHVAVLGYGEQPSAAPIGGAGVVYEGGGAGGVGGVVRVLGLEAAGVNGLFSLRDDSWTSRETLPATSPAPRHPHTSHSGGRISLRSPAHFTKSPTSDWTAAKGQMFTKHPRPAISGFTSLSAARPLLVCDFSGPPY</sequence>
<reference evidence="2 3" key="1">
    <citation type="submission" date="2019-03" db="EMBL/GenBank/DDBJ databases">
        <title>First draft genome of Liparis tanakae, snailfish: a comprehensive survey of snailfish specific genes.</title>
        <authorList>
            <person name="Kim W."/>
            <person name="Song I."/>
            <person name="Jeong J.-H."/>
            <person name="Kim D."/>
            <person name="Kim S."/>
            <person name="Ryu S."/>
            <person name="Song J.Y."/>
            <person name="Lee S.K."/>
        </authorList>
    </citation>
    <scope>NUCLEOTIDE SEQUENCE [LARGE SCALE GENOMIC DNA]</scope>
    <source>
        <tissue evidence="2">Muscle</tissue>
    </source>
</reference>
<organism evidence="2 3">
    <name type="scientific">Liparis tanakae</name>
    <name type="common">Tanaka's snailfish</name>
    <dbReference type="NCBI Taxonomy" id="230148"/>
    <lineage>
        <taxon>Eukaryota</taxon>
        <taxon>Metazoa</taxon>
        <taxon>Chordata</taxon>
        <taxon>Craniata</taxon>
        <taxon>Vertebrata</taxon>
        <taxon>Euteleostomi</taxon>
        <taxon>Actinopterygii</taxon>
        <taxon>Neopterygii</taxon>
        <taxon>Teleostei</taxon>
        <taxon>Neoteleostei</taxon>
        <taxon>Acanthomorphata</taxon>
        <taxon>Eupercaria</taxon>
        <taxon>Perciformes</taxon>
        <taxon>Cottioidei</taxon>
        <taxon>Cottales</taxon>
        <taxon>Liparidae</taxon>
        <taxon>Liparis</taxon>
    </lineage>
</organism>
<comment type="caution">
    <text evidence="2">The sequence shown here is derived from an EMBL/GenBank/DDBJ whole genome shotgun (WGS) entry which is preliminary data.</text>
</comment>
<feature type="region of interest" description="Disordered" evidence="1">
    <location>
        <begin position="271"/>
        <end position="306"/>
    </location>
</feature>
<gene>
    <name evidence="2" type="ORF">EYF80_014006</name>
</gene>
<dbReference type="Proteomes" id="UP000314294">
    <property type="component" value="Unassembled WGS sequence"/>
</dbReference>
<dbReference type="EMBL" id="SRLO01000100">
    <property type="protein sequence ID" value="TNN75643.1"/>
    <property type="molecule type" value="Genomic_DNA"/>
</dbReference>